<dbReference type="Proteomes" id="UP001501598">
    <property type="component" value="Unassembled WGS sequence"/>
</dbReference>
<keyword evidence="3" id="KW-1185">Reference proteome</keyword>
<feature type="transmembrane region" description="Helical" evidence="1">
    <location>
        <begin position="9"/>
        <end position="27"/>
    </location>
</feature>
<name>A0ABP8RJJ3_9PSEU</name>
<protein>
    <recommendedName>
        <fullName evidence="4">Integral membrane protein</fullName>
    </recommendedName>
</protein>
<proteinExistence type="predicted"/>
<organism evidence="2 3">
    <name type="scientific">Pseudonocardia xishanensis</name>
    <dbReference type="NCBI Taxonomy" id="630995"/>
    <lineage>
        <taxon>Bacteria</taxon>
        <taxon>Bacillati</taxon>
        <taxon>Actinomycetota</taxon>
        <taxon>Actinomycetes</taxon>
        <taxon>Pseudonocardiales</taxon>
        <taxon>Pseudonocardiaceae</taxon>
        <taxon>Pseudonocardia</taxon>
    </lineage>
</organism>
<gene>
    <name evidence="2" type="ORF">GCM10023175_11420</name>
</gene>
<comment type="caution">
    <text evidence="2">The sequence shown here is derived from an EMBL/GenBank/DDBJ whole genome shotgun (WGS) entry which is preliminary data.</text>
</comment>
<evidence type="ECO:0000313" key="2">
    <source>
        <dbReference type="EMBL" id="GAA4539703.1"/>
    </source>
</evidence>
<evidence type="ECO:0000256" key="1">
    <source>
        <dbReference type="SAM" id="Phobius"/>
    </source>
</evidence>
<feature type="transmembrane region" description="Helical" evidence="1">
    <location>
        <begin position="60"/>
        <end position="85"/>
    </location>
</feature>
<keyword evidence="1" id="KW-0812">Transmembrane</keyword>
<evidence type="ECO:0008006" key="4">
    <source>
        <dbReference type="Google" id="ProtNLM"/>
    </source>
</evidence>
<feature type="transmembrane region" description="Helical" evidence="1">
    <location>
        <begin position="91"/>
        <end position="112"/>
    </location>
</feature>
<evidence type="ECO:0000313" key="3">
    <source>
        <dbReference type="Proteomes" id="UP001501598"/>
    </source>
</evidence>
<dbReference type="EMBL" id="BAABGT010000016">
    <property type="protein sequence ID" value="GAA4539703.1"/>
    <property type="molecule type" value="Genomic_DNA"/>
</dbReference>
<keyword evidence="1" id="KW-0472">Membrane</keyword>
<accession>A0ABP8RJJ3</accession>
<feature type="transmembrane region" description="Helical" evidence="1">
    <location>
        <begin position="33"/>
        <end position="53"/>
    </location>
</feature>
<reference evidence="3" key="1">
    <citation type="journal article" date="2019" name="Int. J. Syst. Evol. Microbiol.">
        <title>The Global Catalogue of Microorganisms (GCM) 10K type strain sequencing project: providing services to taxonomists for standard genome sequencing and annotation.</title>
        <authorList>
            <consortium name="The Broad Institute Genomics Platform"/>
            <consortium name="The Broad Institute Genome Sequencing Center for Infectious Disease"/>
            <person name="Wu L."/>
            <person name="Ma J."/>
        </authorList>
    </citation>
    <scope>NUCLEOTIDE SEQUENCE [LARGE SCALE GENOMIC DNA]</scope>
    <source>
        <strain evidence="3">JCM 17906</strain>
    </source>
</reference>
<sequence>MRRLNLMRLGYGFVGVGLAVVKWPLLFQDIGSVPVLDGVVVCVLTAMSLLMFLGLRNPVALLPILLFEVLWKAIWLAVVAVPHLVAGDTDAATGAILISCSLIVVVIAVVPWRFVRRRYLREPGEPWRLAPPSLHHSQR</sequence>
<keyword evidence="1" id="KW-1133">Transmembrane helix</keyword>